<reference evidence="2" key="1">
    <citation type="submission" date="2014-09" db="EMBL/GenBank/DDBJ databases">
        <authorList>
            <person name="Magalhaes I.L.F."/>
            <person name="Oliveira U."/>
            <person name="Santos F.R."/>
            <person name="Vidigal T.H.D.A."/>
            <person name="Brescovit A.D."/>
            <person name="Santos A.J."/>
        </authorList>
    </citation>
    <scope>NUCLEOTIDE SEQUENCE</scope>
    <source>
        <tissue evidence="2">Shoot tissue taken approximately 20 cm above the soil surface</tissue>
    </source>
</reference>
<dbReference type="EMBL" id="GBRH01261551">
    <property type="protein sequence ID" value="JAD36344.1"/>
    <property type="molecule type" value="Transcribed_RNA"/>
</dbReference>
<protein>
    <submittedName>
        <fullName evidence="2">AtAGAL2 (Arabidopsis thaliana ALPHA-GALACTOSIDASE 2)</fullName>
    </submittedName>
</protein>
<name>A0A0A8ZA93_ARUDO</name>
<evidence type="ECO:0000313" key="2">
    <source>
        <dbReference type="EMBL" id="JAD36344.1"/>
    </source>
</evidence>
<organism evidence="2">
    <name type="scientific">Arundo donax</name>
    <name type="common">Giant reed</name>
    <name type="synonym">Donax arundinaceus</name>
    <dbReference type="NCBI Taxonomy" id="35708"/>
    <lineage>
        <taxon>Eukaryota</taxon>
        <taxon>Viridiplantae</taxon>
        <taxon>Streptophyta</taxon>
        <taxon>Embryophyta</taxon>
        <taxon>Tracheophyta</taxon>
        <taxon>Spermatophyta</taxon>
        <taxon>Magnoliopsida</taxon>
        <taxon>Liliopsida</taxon>
        <taxon>Poales</taxon>
        <taxon>Poaceae</taxon>
        <taxon>PACMAD clade</taxon>
        <taxon>Arundinoideae</taxon>
        <taxon>Arundineae</taxon>
        <taxon>Arundo</taxon>
    </lineage>
</organism>
<sequence length="110" mass="12135">MLKWERYSSVVIPPFPTSSISGSFHPPGPAYDAHLSLLSAMPVMLAQVSWMSPVVLQLFPTSLAHVAGLSTPHSQREKKILLPEFISALLIVLYLGCGLIPWSLQLSYFK</sequence>
<feature type="transmembrane region" description="Helical" evidence="1">
    <location>
        <begin position="80"/>
        <end position="104"/>
    </location>
</feature>
<keyword evidence="1" id="KW-0472">Membrane</keyword>
<accession>A0A0A8ZA93</accession>
<keyword evidence="1" id="KW-0812">Transmembrane</keyword>
<keyword evidence="1" id="KW-1133">Transmembrane helix</keyword>
<proteinExistence type="predicted"/>
<evidence type="ECO:0000256" key="1">
    <source>
        <dbReference type="SAM" id="Phobius"/>
    </source>
</evidence>
<reference evidence="2" key="2">
    <citation type="journal article" date="2015" name="Data Brief">
        <title>Shoot transcriptome of the giant reed, Arundo donax.</title>
        <authorList>
            <person name="Barrero R.A."/>
            <person name="Guerrero F.D."/>
            <person name="Moolhuijzen P."/>
            <person name="Goolsby J.A."/>
            <person name="Tidwell J."/>
            <person name="Bellgard S.E."/>
            <person name="Bellgard M.I."/>
        </authorList>
    </citation>
    <scope>NUCLEOTIDE SEQUENCE</scope>
    <source>
        <tissue evidence="2">Shoot tissue taken approximately 20 cm above the soil surface</tissue>
    </source>
</reference>
<dbReference type="AlphaFoldDB" id="A0A0A8ZA93"/>